<dbReference type="InterPro" id="IPR050271">
    <property type="entry name" value="UDP-glycosyltransferase"/>
</dbReference>
<dbReference type="KEGG" id="cge:113833621"/>
<dbReference type="GO" id="GO:0015020">
    <property type="term" value="F:glucuronosyltransferase activity"/>
    <property type="evidence" value="ECO:0007669"/>
    <property type="project" value="UniProtKB-EC"/>
</dbReference>
<accession>A0A9J7K1I7</accession>
<dbReference type="FunFam" id="3.40.50.2000:FF:000092">
    <property type="entry name" value="UDP-glucuronosyltransferase"/>
    <property type="match status" value="1"/>
</dbReference>
<dbReference type="GO" id="GO:0005789">
    <property type="term" value="C:endoplasmic reticulum membrane"/>
    <property type="evidence" value="ECO:0007669"/>
    <property type="project" value="UniProtKB-SubCell"/>
</dbReference>
<feature type="chain" id="PRO_5039945652" description="glucuronosyltransferase" evidence="11">
    <location>
        <begin position="26"/>
        <end position="293"/>
    </location>
</feature>
<feature type="signal peptide" evidence="11">
    <location>
        <begin position="1"/>
        <end position="25"/>
    </location>
</feature>
<evidence type="ECO:0000313" key="12">
    <source>
        <dbReference type="Proteomes" id="UP001108280"/>
    </source>
</evidence>
<keyword evidence="12" id="KW-1185">Reference proteome</keyword>
<dbReference type="RefSeq" id="XP_035295838.1">
    <property type="nucleotide sequence ID" value="XM_035439947.1"/>
</dbReference>
<dbReference type="OrthoDB" id="5835829at2759"/>
<evidence type="ECO:0000256" key="10">
    <source>
        <dbReference type="ARBA" id="ARBA00023180"/>
    </source>
</evidence>
<dbReference type="InterPro" id="IPR002213">
    <property type="entry name" value="UDP_glucos_trans"/>
</dbReference>
<keyword evidence="10" id="KW-0325">Glycoprotein</keyword>
<dbReference type="Proteomes" id="UP001108280">
    <property type="component" value="Chromosome 2"/>
</dbReference>
<reference evidence="12" key="2">
    <citation type="journal article" date="2020" name="Biotechnol. Bioeng.">
        <title>Chromosome-scale scaffolds for the Chinese hamster reference genome assembly to facilitate the study of the CHO epigenome.</title>
        <authorList>
            <person name="Hilliard W."/>
            <person name="MacDonald M."/>
            <person name="Lee K.H."/>
        </authorList>
    </citation>
    <scope>NUCLEOTIDE SEQUENCE [LARGE SCALE GENOMIC DNA]</scope>
    <source>
        <strain evidence="12">17A/GY</strain>
    </source>
</reference>
<proteinExistence type="inferred from homology"/>
<dbReference type="SUPFAM" id="SSF53756">
    <property type="entry name" value="UDP-Glycosyltransferase/glycogen phosphorylase"/>
    <property type="match status" value="1"/>
</dbReference>
<evidence type="ECO:0000256" key="5">
    <source>
        <dbReference type="ARBA" id="ARBA00022679"/>
    </source>
</evidence>
<dbReference type="Gene3D" id="3.40.50.2000">
    <property type="entry name" value="Glycogen Phosphorylase B"/>
    <property type="match status" value="1"/>
</dbReference>
<evidence type="ECO:0000313" key="13">
    <source>
        <dbReference type="RefSeq" id="XP_035295838.1"/>
    </source>
</evidence>
<comment type="similarity">
    <text evidence="2">Belongs to the UDP-glycosyltransferase family.</text>
</comment>
<evidence type="ECO:0000256" key="2">
    <source>
        <dbReference type="ARBA" id="ARBA00009995"/>
    </source>
</evidence>
<evidence type="ECO:0000256" key="9">
    <source>
        <dbReference type="ARBA" id="ARBA00022989"/>
    </source>
</evidence>
<keyword evidence="9" id="KW-0472">Membrane</keyword>
<gene>
    <name evidence="13" type="primary">LOC113833621</name>
</gene>
<dbReference type="GeneID" id="113833621"/>
<evidence type="ECO:0000256" key="8">
    <source>
        <dbReference type="ARBA" id="ARBA00022824"/>
    </source>
</evidence>
<reference evidence="12" key="1">
    <citation type="journal article" date="2018" name="Biotechnol. Bioeng.">
        <title>A reference genome of the Chinese hamster based on a hybrid assembly strategy.</title>
        <authorList>
            <person name="Rupp O."/>
            <person name="MacDonald M.L."/>
            <person name="Li S."/>
            <person name="Dhiman H."/>
            <person name="Polson S."/>
            <person name="Griep S."/>
            <person name="Heffner K."/>
            <person name="Hernandez I."/>
            <person name="Brinkrolf K."/>
            <person name="Jadhav V."/>
            <person name="Samoudi M."/>
            <person name="Hao H."/>
            <person name="Kingham B."/>
            <person name="Goesmann A."/>
            <person name="Betenbaugh M.J."/>
            <person name="Lewis N.E."/>
            <person name="Borth N."/>
            <person name="Lee K.H."/>
        </authorList>
    </citation>
    <scope>NUCLEOTIDE SEQUENCE [LARGE SCALE GENOMIC DNA]</scope>
    <source>
        <strain evidence="12">17A/GY</strain>
    </source>
</reference>
<keyword evidence="5" id="KW-0808">Transferase</keyword>
<keyword evidence="8" id="KW-0256">Endoplasmic reticulum</keyword>
<dbReference type="EC" id="2.4.1.17" evidence="3"/>
<comment type="subcellular location">
    <subcellularLocation>
        <location evidence="1">Endoplasmic reticulum membrane</location>
        <topology evidence="1">Single-pass membrane protein</topology>
    </subcellularLocation>
</comment>
<dbReference type="Pfam" id="PF00201">
    <property type="entry name" value="UDPGT"/>
    <property type="match status" value="1"/>
</dbReference>
<evidence type="ECO:0000256" key="7">
    <source>
        <dbReference type="ARBA" id="ARBA00022729"/>
    </source>
</evidence>
<organism evidence="12 13">
    <name type="scientific">Cricetulus griseus</name>
    <name type="common">Chinese hamster</name>
    <name type="synonym">Cricetulus barabensis griseus</name>
    <dbReference type="NCBI Taxonomy" id="10029"/>
    <lineage>
        <taxon>Eukaryota</taxon>
        <taxon>Metazoa</taxon>
        <taxon>Chordata</taxon>
        <taxon>Craniata</taxon>
        <taxon>Vertebrata</taxon>
        <taxon>Euteleostomi</taxon>
        <taxon>Mammalia</taxon>
        <taxon>Eutheria</taxon>
        <taxon>Euarchontoglires</taxon>
        <taxon>Glires</taxon>
        <taxon>Rodentia</taxon>
        <taxon>Myomorpha</taxon>
        <taxon>Muroidea</taxon>
        <taxon>Cricetidae</taxon>
        <taxon>Cricetinae</taxon>
        <taxon>Cricetulus</taxon>
    </lineage>
</organism>
<keyword evidence="6" id="KW-0812">Transmembrane</keyword>
<evidence type="ECO:0000256" key="11">
    <source>
        <dbReference type="SAM" id="SignalP"/>
    </source>
</evidence>
<evidence type="ECO:0000256" key="3">
    <source>
        <dbReference type="ARBA" id="ARBA00012544"/>
    </source>
</evidence>
<name>A0A9J7K1I7_CRIGR</name>
<keyword evidence="9" id="KW-1133">Transmembrane helix</keyword>
<reference evidence="13" key="3">
    <citation type="submission" date="2025-08" db="UniProtKB">
        <authorList>
            <consortium name="RefSeq"/>
        </authorList>
    </citation>
    <scope>IDENTIFICATION</scope>
    <source>
        <strain evidence="13">17A/GY</strain>
        <tissue evidence="13">Liver</tissue>
    </source>
</reference>
<keyword evidence="4" id="KW-0328">Glycosyltransferase</keyword>
<protein>
    <recommendedName>
        <fullName evidence="3">glucuronosyltransferase</fullName>
        <ecNumber evidence="3">2.4.1.17</ecNumber>
    </recommendedName>
</protein>
<dbReference type="PANTHER" id="PTHR48043">
    <property type="entry name" value="EG:EG0003.4 PROTEIN-RELATED"/>
    <property type="match status" value="1"/>
</dbReference>
<evidence type="ECO:0000256" key="4">
    <source>
        <dbReference type="ARBA" id="ARBA00022676"/>
    </source>
</evidence>
<keyword evidence="7 11" id="KW-0732">Signal</keyword>
<sequence>MAPAGSPTTLPLCVCLLLASGFAQAGRLLVVPMDGSHWFTMQMVVEKLIHKGHEVVVVVPEVSWQLGKSLNLTVKTYSTSYTLEDLDHRFKAASGGQWKTPEHRTLSIIRGFGKGFFDFIASHCRSLFNDKKLVEYLKQSSFDAVFLDPFELCGLTVAKYLSLPSVFFSRYFLCHYVEEGAQCPGPLSYVPRLFSKFTDTMTFMERVSNLVYYMEERVFCHYIFKTAVEIASEVLQTPVTMDDLFYQVSIWLFRTDFVLDFPKPVMPNMVFIGGINCQQRKPLSKVCCLFFST</sequence>
<evidence type="ECO:0000256" key="1">
    <source>
        <dbReference type="ARBA" id="ARBA00004389"/>
    </source>
</evidence>
<dbReference type="PANTHER" id="PTHR48043:SF161">
    <property type="entry name" value="UDP GLUCURONOSYLTRANSFERASE FAMILY 1 MEMBER A1"/>
    <property type="match status" value="1"/>
</dbReference>
<evidence type="ECO:0000256" key="6">
    <source>
        <dbReference type="ARBA" id="ARBA00022692"/>
    </source>
</evidence>
<dbReference type="AlphaFoldDB" id="A0A9J7K1I7"/>